<name>A0A7D3ZZV5_ACTVE</name>
<gene>
    <name evidence="2" type="ORF">ACTIVE_6255</name>
</gene>
<evidence type="ECO:0000313" key="2">
    <source>
        <dbReference type="EMBL" id="QKG24606.1"/>
    </source>
</evidence>
<accession>A0A7D3ZZV5</accession>
<proteinExistence type="predicted"/>
<protein>
    <submittedName>
        <fullName evidence="2">Uncharacterized protein</fullName>
    </submittedName>
</protein>
<evidence type="ECO:0000313" key="3">
    <source>
        <dbReference type="Proteomes" id="UP000501240"/>
    </source>
</evidence>
<evidence type="ECO:0000256" key="1">
    <source>
        <dbReference type="SAM" id="MobiDB-lite"/>
    </source>
</evidence>
<reference evidence="2 3" key="1">
    <citation type="submission" date="2020-05" db="EMBL/GenBank/DDBJ databases">
        <title>Actinomadura verrucosospora NRRL-B18236 (PFL_A860) Genome sequencing and assembly.</title>
        <authorList>
            <person name="Samborskyy M."/>
        </authorList>
    </citation>
    <scope>NUCLEOTIDE SEQUENCE [LARGE SCALE GENOMIC DNA]</scope>
    <source>
        <strain evidence="2 3">NRRL:B18236</strain>
    </source>
</reference>
<sequence>MSARWRLGGSETDRHAPASRGTEVGLDADRMAQDDTESITLIRQFRTFNPWVVGSSPTRPTTPDQGKHENALLCPLPRMPRFVPLLARCWLGGSIRASKHLARVREAVPLGPHKLGHIARSNRQPSRPERATAACLAECAAGGGVAAAEAAACAV</sequence>
<organism evidence="2 3">
    <name type="scientific">Actinomadura verrucosospora</name>
    <dbReference type="NCBI Taxonomy" id="46165"/>
    <lineage>
        <taxon>Bacteria</taxon>
        <taxon>Bacillati</taxon>
        <taxon>Actinomycetota</taxon>
        <taxon>Actinomycetes</taxon>
        <taxon>Streptosporangiales</taxon>
        <taxon>Thermomonosporaceae</taxon>
        <taxon>Actinomadura</taxon>
    </lineage>
</organism>
<feature type="region of interest" description="Disordered" evidence="1">
    <location>
        <begin position="1"/>
        <end position="24"/>
    </location>
</feature>
<dbReference type="AlphaFoldDB" id="A0A7D3ZZV5"/>
<dbReference type="Proteomes" id="UP000501240">
    <property type="component" value="Chromosome"/>
</dbReference>
<keyword evidence="3" id="KW-1185">Reference proteome</keyword>
<dbReference type="EMBL" id="CP053892">
    <property type="protein sequence ID" value="QKG24606.1"/>
    <property type="molecule type" value="Genomic_DNA"/>
</dbReference>